<organism evidence="1">
    <name type="scientific">Fusobacterium polymorphum ATCC 10953</name>
    <dbReference type="NCBI Taxonomy" id="393480"/>
    <lineage>
        <taxon>Bacteria</taxon>
        <taxon>Fusobacteriati</taxon>
        <taxon>Fusobacteriota</taxon>
        <taxon>Fusobacteriia</taxon>
        <taxon>Fusobacteriales</taxon>
        <taxon>Fusobacteriaceae</taxon>
        <taxon>Fusobacterium</taxon>
    </lineage>
</organism>
<dbReference type="AlphaFoldDB" id="A5TY31"/>
<gene>
    <name evidence="1" type="ORF">FNP_2040</name>
</gene>
<name>A5TY31_FUSNP</name>
<accession>A5TY31</accession>
<reference evidence="1" key="2">
    <citation type="submission" date="2007-05" db="EMBL/GenBank/DDBJ databases">
        <title>Genome sequence of Fusobacterium nucleatum subspecies polymorphum - a genetically tractable Fusobacterium.</title>
        <authorList>
            <person name="Karpathy S.E."/>
            <person name="Xiang Q."/>
            <person name="Gioia J."/>
            <person name="Jiang H."/>
            <person name="Liu Y."/>
            <person name="Petrosino J.F."/>
            <person name="Yerrapragada S."/>
            <person name="Fox G.E."/>
            <person name="Kinder Haake S."/>
            <person name="Weinstock G.M."/>
            <person name="Highlander S.K."/>
        </authorList>
    </citation>
    <scope>NUCLEOTIDE SEQUENCE [LARGE SCALE GENOMIC DNA]</scope>
    <source>
        <strain evidence="1">ATCC 10953</strain>
    </source>
</reference>
<protein>
    <recommendedName>
        <fullName evidence="2">CopG family transcriptional regulator</fullName>
    </recommendedName>
</protein>
<dbReference type="HOGENOM" id="CLU_180090_1_1_0"/>
<evidence type="ECO:0000313" key="1">
    <source>
        <dbReference type="EMBL" id="EDK89806.1"/>
    </source>
</evidence>
<evidence type="ECO:0008006" key="2">
    <source>
        <dbReference type="Google" id="ProtNLM"/>
    </source>
</evidence>
<dbReference type="Proteomes" id="UP000001921">
    <property type="component" value="Chromosome"/>
</dbReference>
<sequence length="84" mass="9781">MEVFMVIVRKNITLKEDVIIFNDYCKKAGQTLSELLRNSALKVIKEVKEMNLAEYIEINCKKMDKEEGEETGKIIKNIETDKEI</sequence>
<reference evidence="1" key="1">
    <citation type="submission" date="2006-07" db="EMBL/GenBank/DDBJ databases">
        <authorList>
            <person name="Qin X."/>
            <person name="Weinstock G.M."/>
        </authorList>
    </citation>
    <scope>NUCLEOTIDE SEQUENCE [LARGE SCALE GENOMIC DNA]</scope>
    <source>
        <strain evidence="1">ATCC 10953</strain>
    </source>
</reference>
<proteinExistence type="predicted"/>
<dbReference type="EMBL" id="CM000440">
    <property type="protein sequence ID" value="EDK89806.1"/>
    <property type="molecule type" value="Genomic_DNA"/>
</dbReference>